<accession>A0A9Q6S0H1</accession>
<dbReference type="Proteomes" id="UP000509548">
    <property type="component" value="Chromosome 1"/>
</dbReference>
<dbReference type="SUPFAM" id="SSF52540">
    <property type="entry name" value="P-loop containing nucleoside triphosphate hydrolases"/>
    <property type="match status" value="1"/>
</dbReference>
<keyword evidence="10" id="KW-1185">Reference proteome</keyword>
<dbReference type="InterPro" id="IPR050206">
    <property type="entry name" value="FtsK/SpoIIIE/SftA"/>
</dbReference>
<reference evidence="8 9" key="1">
    <citation type="journal article" date="2014" name="Genome Announc.">
        <title>Draft Genome Sequence of the Haloacid-Degrading Burkholderia caribensis Strain MBA4.</title>
        <authorList>
            <person name="Pan Y."/>
            <person name="Kong K.F."/>
            <person name="Tsang J.S."/>
        </authorList>
    </citation>
    <scope>NUCLEOTIDE SEQUENCE [LARGE SCALE GENOMIC DNA]</scope>
    <source>
        <strain evidence="8 9">852011</strain>
    </source>
</reference>
<dbReference type="PROSITE" id="PS50901">
    <property type="entry name" value="FTSK"/>
    <property type="match status" value="1"/>
</dbReference>
<feature type="domain" description="FtsK" evidence="6">
    <location>
        <begin position="1520"/>
        <end position="1713"/>
    </location>
</feature>
<dbReference type="EMBL" id="CP015958">
    <property type="protein sequence ID" value="QLB62261.1"/>
    <property type="molecule type" value="Genomic_DNA"/>
</dbReference>
<evidence type="ECO:0000256" key="3">
    <source>
        <dbReference type="ARBA" id="ARBA00022840"/>
    </source>
</evidence>
<dbReference type="RefSeq" id="WP_202036515.1">
    <property type="nucleotide sequence ID" value="NZ_CP015958.1"/>
</dbReference>
<name>A0A9Q6S0H1_9BURK</name>
<gene>
    <name evidence="8" type="ORF">A9O66_07630</name>
    <name evidence="7" type="ORF">VOI32_00880</name>
</gene>
<feature type="binding site" evidence="4">
    <location>
        <begin position="1539"/>
        <end position="1546"/>
    </location>
    <ligand>
        <name>ATP</name>
        <dbReference type="ChEBI" id="CHEBI:30616"/>
    </ligand>
</feature>
<feature type="region of interest" description="Disordered" evidence="5">
    <location>
        <begin position="1327"/>
        <end position="1381"/>
    </location>
</feature>
<evidence type="ECO:0000256" key="2">
    <source>
        <dbReference type="ARBA" id="ARBA00022741"/>
    </source>
</evidence>
<protein>
    <submittedName>
        <fullName evidence="7">FtsK/SpoIIIE domain-containing protein</fullName>
    </submittedName>
</protein>
<evidence type="ECO:0000313" key="8">
    <source>
        <dbReference type="EMBL" id="QLB62261.1"/>
    </source>
</evidence>
<evidence type="ECO:0000313" key="7">
    <source>
        <dbReference type="EMBL" id="MEO1752484.1"/>
    </source>
</evidence>
<dbReference type="Gene3D" id="3.40.50.300">
    <property type="entry name" value="P-loop containing nucleotide triphosphate hydrolases"/>
    <property type="match status" value="1"/>
</dbReference>
<evidence type="ECO:0000313" key="10">
    <source>
        <dbReference type="Proteomes" id="UP001462961"/>
    </source>
</evidence>
<reference evidence="8" key="2">
    <citation type="submission" date="2016-06" db="EMBL/GenBank/DDBJ databases">
        <authorList>
            <person name="Huang P."/>
            <person name="Jiang X."/>
            <person name="Liu X."/>
        </authorList>
    </citation>
    <scope>NUCLEOTIDE SEQUENCE</scope>
    <source>
        <strain evidence="8">852011</strain>
    </source>
</reference>
<dbReference type="EMBL" id="JAYLVJ010000001">
    <property type="protein sequence ID" value="MEO1752484.1"/>
    <property type="molecule type" value="Genomic_DNA"/>
</dbReference>
<evidence type="ECO:0000256" key="5">
    <source>
        <dbReference type="SAM" id="MobiDB-lite"/>
    </source>
</evidence>
<evidence type="ECO:0000256" key="4">
    <source>
        <dbReference type="PROSITE-ProRule" id="PRU00289"/>
    </source>
</evidence>
<dbReference type="PANTHER" id="PTHR22683:SF41">
    <property type="entry name" value="DNA TRANSLOCASE FTSK"/>
    <property type="match status" value="1"/>
</dbReference>
<evidence type="ECO:0000256" key="1">
    <source>
        <dbReference type="ARBA" id="ARBA00004308"/>
    </source>
</evidence>
<keyword evidence="2 4" id="KW-0547">Nucleotide-binding</keyword>
<dbReference type="PANTHER" id="PTHR22683">
    <property type="entry name" value="SPORULATION PROTEIN RELATED"/>
    <property type="match status" value="1"/>
</dbReference>
<evidence type="ECO:0000313" key="9">
    <source>
        <dbReference type="Proteomes" id="UP000509548"/>
    </source>
</evidence>
<dbReference type="GO" id="GO:0005524">
    <property type="term" value="F:ATP binding"/>
    <property type="evidence" value="ECO:0007669"/>
    <property type="project" value="UniProtKB-UniRule"/>
</dbReference>
<dbReference type="InterPro" id="IPR002543">
    <property type="entry name" value="FtsK_dom"/>
</dbReference>
<organism evidence="8 9">
    <name type="scientific">Paraburkholderia caribensis</name>
    <dbReference type="NCBI Taxonomy" id="75105"/>
    <lineage>
        <taxon>Bacteria</taxon>
        <taxon>Pseudomonadati</taxon>
        <taxon>Pseudomonadota</taxon>
        <taxon>Betaproteobacteria</taxon>
        <taxon>Burkholderiales</taxon>
        <taxon>Burkholderiaceae</taxon>
        <taxon>Paraburkholderia</taxon>
    </lineage>
</organism>
<dbReference type="InterPro" id="IPR027417">
    <property type="entry name" value="P-loop_NTPase"/>
</dbReference>
<evidence type="ECO:0000259" key="6">
    <source>
        <dbReference type="PROSITE" id="PS50901"/>
    </source>
</evidence>
<comment type="subcellular location">
    <subcellularLocation>
        <location evidence="1">Endomembrane system</location>
    </subcellularLocation>
</comment>
<dbReference type="Proteomes" id="UP001462961">
    <property type="component" value="Unassembled WGS sequence"/>
</dbReference>
<sequence>MNTNDLIGRVAAACLVAQLDNSDSTTTARYLLDSLSAEQTAAVANAILGNPNLAPRIDIKLPDHWLAGFGLPPDCLTSERATFFRNAECSKPAMLLATPGDDERQSLADLTVIDTTLLRSQVDLWVKEASLGLPITDQQRRTWIAALQGLHDVAQVTLDAFATYVLRVRNEVDHGEVFPDVMGIALPVLQWPKNPALFRSLNDKTVNHASRWKQLYASVQKRQACYLKKYTPNNQVLSADDLALAFQKVKDVIPERYHPAILSFIAAPSKWNAQAEVLANIDWEVVKPLFDGLKPEKFNLGTATLEFFDEQEADLLTKDDLAYLKALSKRNSSQAIADDVAFYRAHRLDLKDNPRLKSKWDRFVFGTPVETTDFLGGLALCLESLFDQNLPENCKRVLSISADRRSKSDLRKLNVDAGKYFVFRYRGIRDLIGRSRFDVGDLFEFDRIHADWQSDARNGKKKYKPNDSTARAALEIRFYVQLVVDDGDFENHRQLIWRFDPSAVSSELVSDWDRLVDHPLPLCEVAREPVGSKGQAQVLDLHEIRSLAAAFGQDRGSLVRVYRKEHDLAILWEENVTALIAQGSLGAELAAELRLLFKEFVESYTAAIETFRKVGVSASEIRAQYEKYGKLIDAVTTKARGDRLRDMLLKPLLAIGVVPVVGAAPAAIIAPWNPLRMMATAAKANRLADLLDHLLKAPAVLFGDPALYFKEMKDELQHAYYPELALGWRERKPELLGLTDSVADYTLHELPLRGASHESETNENPIETASQIVDMVQRYIALFPHERANLSTVLYNCDSANLPQAVVNRVNELHEDDEDMRCEVVLRHRDKEKLHRLYEQILESSDDDADGFIGSEASRDFMARLRIGIMADEAPVPDQKDGPSKDIVFLHDVISRHAVLEWYREDATPANVDELVPARWSRRRPSARDEEKSIVYLTCPVQTREGWSYVTALTSFFRPDWHEDMTRRYLPARQLDFHDPTTAKIFEETHNLGNWVVNFDELLDRRQLVNQGVRVIRYKQSASQGRNLLVSSNASLGLLQTMIIGRIKDLAPELSDQRVRALAKRFIDDANLISGDLVLRAAKRGRNASELMGVVLSYFLVHQELGSDRRIGCYFLDDYAEWLGEEGQQIADLLVISPEVLPDGSRQLAVVVTESKYVGDASLAEKRKESQKQLRDSVRRIEQALFGDPPRLDRDLWLSRFSDLLLSGIPYSAGDPIDLVMFRRQVREGQCKISLRGYSHVFVSSPGEEDNSDFAVLADCHGAYQECYSRAKTRMLLLAYEENANADTIRFSVAQQPLIKKREYMAVGSGASTLSFKHTASRKEARAAVSDAEAGQSGDDSSSTKAADAGSLIRNSDPAAEAVESPHSETPSAAKGDIPQGGWTTPALARIVASRHTTSTVSDAEASWLRDVVMATRTALQQFQLSAKVVGEPRLTPNAAIIRFQGATNMTVEQVLKRRSEMLTTHSLNVISVRPEPGVVSISIERPQRQTLHTLDVWQQWSPPAADGNHRLLVAVKEDDSSLVFVSPTDNAPHTLIAGSTGSGKSVLMQNIILSIACTNTPEQARIILIDPKMGVDYFAFEGLPHLGDGIIEEQEHAIETLNGLIEEMNRRYSIIKANRCSNVFELNRKSNATERLPCLWVIHDEFAEWMMTETYSQTVANVVSRLTVKARAAGIFLIFAAQRPDNQVMPMQLRSNLGNRLILRVDSEGTSEIALGGEKGAERLLGRGHMAAKLEGHMGLIYCQVPMLSSTEIAQMVAAASSTAK</sequence>
<dbReference type="Pfam" id="PF01580">
    <property type="entry name" value="FtsK_SpoIIIE"/>
    <property type="match status" value="1"/>
</dbReference>
<reference evidence="7 10" key="3">
    <citation type="submission" date="2024-01" db="EMBL/GenBank/DDBJ databases">
        <title>The diversity of rhizobia nodulating Mimosa spp. in eleven states of Brazil covering several biomes is determined by host plant, location, and edaphic factors.</title>
        <authorList>
            <person name="Rouws L."/>
            <person name="Barauna A."/>
            <person name="Beukes C."/>
            <person name="De Faria S.M."/>
            <person name="Gross E."/>
            <person name="Dos Reis Junior F.B."/>
            <person name="Simon M."/>
            <person name="Maluk M."/>
            <person name="Odee D.W."/>
            <person name="Kenicer G."/>
            <person name="Young J.P.W."/>
            <person name="Reis V.M."/>
            <person name="Zilli J."/>
            <person name="James E.K."/>
        </authorList>
    </citation>
    <scope>NUCLEOTIDE SEQUENCE [LARGE SCALE GENOMIC DNA]</scope>
    <source>
        <strain evidence="7 10">JHI1651</strain>
    </source>
</reference>
<dbReference type="CDD" id="cd01127">
    <property type="entry name" value="TrwB_TraG_TraD_VirD4"/>
    <property type="match status" value="1"/>
</dbReference>
<keyword evidence="3 4" id="KW-0067">ATP-binding</keyword>
<dbReference type="GO" id="GO:0003677">
    <property type="term" value="F:DNA binding"/>
    <property type="evidence" value="ECO:0007669"/>
    <property type="project" value="InterPro"/>
</dbReference>
<proteinExistence type="predicted"/>